<protein>
    <submittedName>
        <fullName evidence="1">Uncharacterized protein</fullName>
    </submittedName>
</protein>
<dbReference type="Pfam" id="PF21672">
    <property type="entry name" value="COMM_HN"/>
    <property type="match status" value="1"/>
</dbReference>
<dbReference type="AlphaFoldDB" id="A0A1B0EVW2"/>
<proteinExistence type="predicted"/>
<reference evidence="1" key="1">
    <citation type="submission" date="2022-08" db="UniProtKB">
        <authorList>
            <consortium name="EnsemblMetazoa"/>
        </authorList>
    </citation>
    <scope>IDENTIFICATION</scope>
    <source>
        <strain evidence="1">Israel</strain>
    </source>
</reference>
<dbReference type="InterPro" id="IPR047155">
    <property type="entry name" value="COMMD4/6/7/8"/>
</dbReference>
<dbReference type="PANTHER" id="PTHR16231:SF4">
    <property type="entry name" value="COMM DOMAIN-CONTAINING PROTEIN 4"/>
    <property type="match status" value="1"/>
</dbReference>
<accession>A0A1B0EVW2</accession>
<organism evidence="1 2">
    <name type="scientific">Phlebotomus papatasi</name>
    <name type="common">Sandfly</name>
    <dbReference type="NCBI Taxonomy" id="29031"/>
    <lineage>
        <taxon>Eukaryota</taxon>
        <taxon>Metazoa</taxon>
        <taxon>Ecdysozoa</taxon>
        <taxon>Arthropoda</taxon>
        <taxon>Hexapoda</taxon>
        <taxon>Insecta</taxon>
        <taxon>Pterygota</taxon>
        <taxon>Neoptera</taxon>
        <taxon>Endopterygota</taxon>
        <taxon>Diptera</taxon>
        <taxon>Nematocera</taxon>
        <taxon>Psychodoidea</taxon>
        <taxon>Psychodidae</taxon>
        <taxon>Phlebotomus</taxon>
        <taxon>Phlebotomus</taxon>
    </lineage>
</organism>
<dbReference type="Proteomes" id="UP000092462">
    <property type="component" value="Unassembled WGS sequence"/>
</dbReference>
<sequence>MDLKSARSAFACLRFLLTSAVRHNTPPAIFEAELQQLGLPKEHSAGLCRTLGEFSERLQDFLNSQSLSVNELEDVHCVPSETLPDCVNLRLGIKNEIINGLPQKTEHSVTIHKSQLPILIKELKSARDVVEKLT</sequence>
<dbReference type="EnsemblMetazoa" id="PPAI002305-RA">
    <property type="protein sequence ID" value="PPAI002305-PA"/>
    <property type="gene ID" value="PPAI002305"/>
</dbReference>
<evidence type="ECO:0000313" key="2">
    <source>
        <dbReference type="Proteomes" id="UP000092462"/>
    </source>
</evidence>
<dbReference type="VEuPathDB" id="VectorBase:PPAPM1_010364"/>
<dbReference type="VEuPathDB" id="VectorBase:PPAI002305"/>
<dbReference type="PANTHER" id="PTHR16231">
    <property type="entry name" value="COMM DOMAIN-CONTAINING PROTEIN 4-8 FAMILY MEMBER"/>
    <property type="match status" value="1"/>
</dbReference>
<name>A0A1B0EVW2_PHLPP</name>
<dbReference type="EMBL" id="AJVK01024393">
    <property type="status" value="NOT_ANNOTATED_CDS"/>
    <property type="molecule type" value="Genomic_DNA"/>
</dbReference>
<keyword evidence="2" id="KW-1185">Reference proteome</keyword>
<evidence type="ECO:0000313" key="1">
    <source>
        <dbReference type="EnsemblMetazoa" id="PPAI002305-PA"/>
    </source>
</evidence>